<keyword evidence="2" id="KW-0732">Signal</keyword>
<evidence type="ECO:0000256" key="1">
    <source>
        <dbReference type="SAM" id="MobiDB-lite"/>
    </source>
</evidence>
<dbReference type="InterPro" id="IPR052766">
    <property type="entry name" value="S41A_metabolite_peptidase"/>
</dbReference>
<dbReference type="SUPFAM" id="SSF52096">
    <property type="entry name" value="ClpP/crotonase"/>
    <property type="match status" value="1"/>
</dbReference>
<dbReference type="AlphaFoldDB" id="A0A0F8A4P6"/>
<feature type="region of interest" description="Disordered" evidence="1">
    <location>
        <begin position="259"/>
        <end position="282"/>
    </location>
</feature>
<organism evidence="4 5">
    <name type="scientific">Hirsutella minnesotensis 3608</name>
    <dbReference type="NCBI Taxonomy" id="1043627"/>
    <lineage>
        <taxon>Eukaryota</taxon>
        <taxon>Fungi</taxon>
        <taxon>Dikarya</taxon>
        <taxon>Ascomycota</taxon>
        <taxon>Pezizomycotina</taxon>
        <taxon>Sordariomycetes</taxon>
        <taxon>Hypocreomycetidae</taxon>
        <taxon>Hypocreales</taxon>
        <taxon>Ophiocordycipitaceae</taxon>
        <taxon>Hirsutella</taxon>
    </lineage>
</organism>
<feature type="chain" id="PRO_5002526586" description="CPAF-like PDZ domain-containing protein" evidence="2">
    <location>
        <begin position="19"/>
        <end position="695"/>
    </location>
</feature>
<accession>A0A0F8A4P6</accession>
<keyword evidence="5" id="KW-1185">Reference proteome</keyword>
<feature type="signal peptide" evidence="2">
    <location>
        <begin position="1"/>
        <end position="18"/>
    </location>
</feature>
<dbReference type="InterPro" id="IPR056186">
    <property type="entry name" value="PDZ_CPAF-rel"/>
</dbReference>
<dbReference type="Proteomes" id="UP000054481">
    <property type="component" value="Unassembled WGS sequence"/>
</dbReference>
<evidence type="ECO:0000313" key="5">
    <source>
        <dbReference type="Proteomes" id="UP000054481"/>
    </source>
</evidence>
<reference evidence="4 5" key="1">
    <citation type="journal article" date="2014" name="Genome Biol. Evol.">
        <title>Comparative genomics and transcriptomics analyses reveal divergent lifestyle features of nematode endoparasitic fungus Hirsutella minnesotensis.</title>
        <authorList>
            <person name="Lai Y."/>
            <person name="Liu K."/>
            <person name="Zhang X."/>
            <person name="Zhang X."/>
            <person name="Li K."/>
            <person name="Wang N."/>
            <person name="Shu C."/>
            <person name="Wu Y."/>
            <person name="Wang C."/>
            <person name="Bushley K.E."/>
            <person name="Xiang M."/>
            <person name="Liu X."/>
        </authorList>
    </citation>
    <scope>NUCLEOTIDE SEQUENCE [LARGE SCALE GENOMIC DNA]</scope>
    <source>
        <strain evidence="4 5">3608</strain>
    </source>
</reference>
<dbReference type="InterPro" id="IPR029045">
    <property type="entry name" value="ClpP/crotonase-like_dom_sf"/>
</dbReference>
<protein>
    <recommendedName>
        <fullName evidence="3">CPAF-like PDZ domain-containing protein</fullName>
    </recommendedName>
</protein>
<dbReference type="OrthoDB" id="27214at2759"/>
<dbReference type="Pfam" id="PF23658">
    <property type="entry name" value="PDZ_CPAF_rel"/>
    <property type="match status" value="1"/>
</dbReference>
<dbReference type="PANTHER" id="PTHR37049:SF4">
    <property type="entry name" value="RHODANESE DOMAIN-CONTAINING PROTEIN"/>
    <property type="match status" value="1"/>
</dbReference>
<gene>
    <name evidence="4" type="ORF">HIM_06612</name>
</gene>
<dbReference type="Gene3D" id="3.90.226.10">
    <property type="entry name" value="2-enoyl-CoA Hydratase, Chain A, domain 1"/>
    <property type="match status" value="1"/>
</dbReference>
<dbReference type="EMBL" id="KQ030530">
    <property type="protein sequence ID" value="KJZ73944.1"/>
    <property type="molecule type" value="Genomic_DNA"/>
</dbReference>
<evidence type="ECO:0000256" key="2">
    <source>
        <dbReference type="SAM" id="SignalP"/>
    </source>
</evidence>
<evidence type="ECO:0000313" key="4">
    <source>
        <dbReference type="EMBL" id="KJZ73944.1"/>
    </source>
</evidence>
<dbReference type="PANTHER" id="PTHR37049">
    <property type="entry name" value="PEPTIDASE S41 FAMILY PROTEIN"/>
    <property type="match status" value="1"/>
</dbReference>
<feature type="compositionally biased region" description="Pro residues" evidence="1">
    <location>
        <begin position="263"/>
        <end position="276"/>
    </location>
</feature>
<evidence type="ECO:0000259" key="3">
    <source>
        <dbReference type="Pfam" id="PF23658"/>
    </source>
</evidence>
<name>A0A0F8A4P6_9HYPO</name>
<sequence>MKFMTILPHILLASGVQSIPTEPSKRQENPCSVVRRQFGEAGPPKDPAARRLKPSRGVFRRQLPSDSLPRIPGQAAQDCLETIPYDAPRSQAFITELKKYLEFQSTLEILKAPPKSYLSEPVDIMQGLDAIGGKNYTSLYAFDRDVKALITSAHDSHFDIRPYITEINGKPVAEYLEGIARTSKSQDPDARWNELFFSPTWFASKTLPPSGTFVNNEGSWPGDAKTTLKFRNGTTVDLETKAAPRGEKPIDSGEQAIEAYCKPEPPPKPEPAPPENGPIRGYPEPVVRDPNNQVTGYFLDNETAVLAVSTFGGPGEAEDYSVTYAKTVIDFMNKAKESGREKMIVDMSGNGGGSPIRLLNLFQLFFPEKFPFDALRFRRHATADTMTKIFAQADVPLSNEVGVGLAFKAMSFPNQKDGFSTPEQMLGDAQEFGAAVSSIYTLNFTLAASDKDPIEGFQPKQQTFKQQPFKTENLLVMGNGWCHSSCAGFINLMANVGGVKTLAFGGRPAVGPMQIMGGVRGGSVKQMGELSEVIQLANEVANNASKSAPDGLSKELAEGAGPSLPVPIQDMPYKLDGQVNFENTYLEGKEDRPLQFEFQAADCRLFYTADNIVDLKTSWADAKKATWGGGKCVEGSSGQSAQDKNPAAKEKIASQGAIPPGVSRCGGPRYNNTRTFSSAIKVVHKVGVEVRAGGK</sequence>
<proteinExistence type="predicted"/>
<feature type="domain" description="CPAF-like PDZ" evidence="3">
    <location>
        <begin position="162"/>
        <end position="244"/>
    </location>
</feature>